<comment type="caution">
    <text evidence="3">The sequence shown here is derived from an EMBL/GenBank/DDBJ whole genome shotgun (WGS) entry which is preliminary data.</text>
</comment>
<organism evidence="3 4">
    <name type="scientific">Chlamydomonas incerta</name>
    <dbReference type="NCBI Taxonomy" id="51695"/>
    <lineage>
        <taxon>Eukaryota</taxon>
        <taxon>Viridiplantae</taxon>
        <taxon>Chlorophyta</taxon>
        <taxon>core chlorophytes</taxon>
        <taxon>Chlorophyceae</taxon>
        <taxon>CS clade</taxon>
        <taxon>Chlamydomonadales</taxon>
        <taxon>Chlamydomonadaceae</taxon>
        <taxon>Chlamydomonas</taxon>
    </lineage>
</organism>
<sequence length="222" mass="24585">MALVAEAATIGRVIPVWRSKLLKSLAQNKRLANSRYVQLATVRPDNRPANRTVVYRGFLSDEDDSLTFVTDSRSRKVGEVAANPAAEVAWYFPETREQYRISGNLTIVDAGSTDSAMQAARKRVWHNMSDPGRQQFAWPHPGLPRHLEDPKAWDGPAPGPNDPVLDTFCLVVLHVDEVEQLKLKSNERFLYRRQAAAAGAGGQAEEATAQGAVTWVEEPINP</sequence>
<feature type="compositionally biased region" description="Low complexity" evidence="1">
    <location>
        <begin position="199"/>
        <end position="212"/>
    </location>
</feature>
<evidence type="ECO:0000259" key="2">
    <source>
        <dbReference type="Pfam" id="PF12766"/>
    </source>
</evidence>
<dbReference type="Pfam" id="PF12766">
    <property type="entry name" value="Pyridox_oxase_2"/>
    <property type="match status" value="1"/>
</dbReference>
<dbReference type="Proteomes" id="UP000650467">
    <property type="component" value="Unassembled WGS sequence"/>
</dbReference>
<feature type="domain" description="Pyridoxamine 5'-phosphate oxidase Alr4036 family FMN-binding" evidence="2">
    <location>
        <begin position="16"/>
        <end position="108"/>
    </location>
</feature>
<dbReference type="OrthoDB" id="434253at2759"/>
<dbReference type="SUPFAM" id="SSF50475">
    <property type="entry name" value="FMN-binding split barrel"/>
    <property type="match status" value="1"/>
</dbReference>
<accession>A0A835SL17</accession>
<feature type="region of interest" description="Disordered" evidence="1">
    <location>
        <begin position="199"/>
        <end position="222"/>
    </location>
</feature>
<gene>
    <name evidence="3" type="ORF">HXX76_012747</name>
</gene>
<keyword evidence="4" id="KW-1185">Reference proteome</keyword>
<dbReference type="UniPathway" id="UPA01068">
    <property type="reaction ID" value="UER00304"/>
</dbReference>
<dbReference type="PANTHER" id="PTHR28243">
    <property type="entry name" value="AGL049CP"/>
    <property type="match status" value="1"/>
</dbReference>
<dbReference type="GO" id="GO:0010181">
    <property type="term" value="F:FMN binding"/>
    <property type="evidence" value="ECO:0007669"/>
    <property type="project" value="InterPro"/>
</dbReference>
<dbReference type="AlphaFoldDB" id="A0A835SL17"/>
<evidence type="ECO:0000256" key="1">
    <source>
        <dbReference type="SAM" id="MobiDB-lite"/>
    </source>
</evidence>
<reference evidence="3" key="1">
    <citation type="journal article" date="2020" name="bioRxiv">
        <title>Comparative genomics of Chlamydomonas.</title>
        <authorList>
            <person name="Craig R.J."/>
            <person name="Hasan A.R."/>
            <person name="Ness R.W."/>
            <person name="Keightley P.D."/>
        </authorList>
    </citation>
    <scope>NUCLEOTIDE SEQUENCE</scope>
    <source>
        <strain evidence="3">SAG 7.73</strain>
    </source>
</reference>
<evidence type="ECO:0000313" key="3">
    <source>
        <dbReference type="EMBL" id="KAG2426962.1"/>
    </source>
</evidence>
<name>A0A835SL17_CHLIN</name>
<protein>
    <recommendedName>
        <fullName evidence="2">Pyridoxamine 5'-phosphate oxidase Alr4036 family FMN-binding domain-containing protein</fullName>
    </recommendedName>
</protein>
<dbReference type="InterPro" id="IPR012349">
    <property type="entry name" value="Split_barrel_FMN-bd"/>
</dbReference>
<dbReference type="EMBL" id="JAEHOC010000044">
    <property type="protein sequence ID" value="KAG2426962.1"/>
    <property type="molecule type" value="Genomic_DNA"/>
</dbReference>
<dbReference type="Gene3D" id="2.30.110.10">
    <property type="entry name" value="Electron Transport, Fmn-binding Protein, Chain A"/>
    <property type="match status" value="1"/>
</dbReference>
<evidence type="ECO:0000313" key="4">
    <source>
        <dbReference type="Proteomes" id="UP000650467"/>
    </source>
</evidence>
<dbReference type="PANTHER" id="PTHR28243:SF1">
    <property type="entry name" value="PYRIDOXAMINE 5'-PHOSPHATE OXIDASE ALR4036 FAMILY FMN-BINDING DOMAIN-CONTAINING PROTEIN"/>
    <property type="match status" value="1"/>
</dbReference>
<dbReference type="InterPro" id="IPR024624">
    <property type="entry name" value="Pyridox_Oxase_Alr4036_FMN-bd"/>
</dbReference>
<proteinExistence type="predicted"/>